<dbReference type="Proteomes" id="UP000663854">
    <property type="component" value="Unassembled WGS sequence"/>
</dbReference>
<feature type="compositionally biased region" description="Basic and acidic residues" evidence="1">
    <location>
        <begin position="180"/>
        <end position="189"/>
    </location>
</feature>
<dbReference type="EMBL" id="CAJNOH010000011">
    <property type="protein sequence ID" value="CAF0746744.1"/>
    <property type="molecule type" value="Genomic_DNA"/>
</dbReference>
<dbReference type="EMBL" id="CAJNOL010000010">
    <property type="protein sequence ID" value="CAF0737845.1"/>
    <property type="molecule type" value="Genomic_DNA"/>
</dbReference>
<proteinExistence type="predicted"/>
<accession>A0A813NRX6</accession>
<feature type="region of interest" description="Disordered" evidence="1">
    <location>
        <begin position="180"/>
        <end position="212"/>
    </location>
</feature>
<comment type="caution">
    <text evidence="3">The sequence shown here is derived from an EMBL/GenBank/DDBJ whole genome shotgun (WGS) entry which is preliminary data.</text>
</comment>
<evidence type="ECO:0000313" key="3">
    <source>
        <dbReference type="EMBL" id="CAF0737845.1"/>
    </source>
</evidence>
<evidence type="ECO:0000313" key="4">
    <source>
        <dbReference type="EMBL" id="CAF0746744.1"/>
    </source>
</evidence>
<reference evidence="3" key="1">
    <citation type="submission" date="2021-02" db="EMBL/GenBank/DDBJ databases">
        <authorList>
            <person name="Nowell W R."/>
        </authorList>
    </citation>
    <scope>NUCLEOTIDE SEQUENCE</scope>
</reference>
<organism evidence="3 5">
    <name type="scientific">Rotaria sordida</name>
    <dbReference type="NCBI Taxonomy" id="392033"/>
    <lineage>
        <taxon>Eukaryota</taxon>
        <taxon>Metazoa</taxon>
        <taxon>Spiralia</taxon>
        <taxon>Gnathifera</taxon>
        <taxon>Rotifera</taxon>
        <taxon>Eurotatoria</taxon>
        <taxon>Bdelloidea</taxon>
        <taxon>Philodinida</taxon>
        <taxon>Philodinidae</taxon>
        <taxon>Rotaria</taxon>
    </lineage>
</organism>
<dbReference type="EMBL" id="CAJNOL010000007">
    <property type="protein sequence ID" value="CAF0733484.1"/>
    <property type="molecule type" value="Genomic_DNA"/>
</dbReference>
<evidence type="ECO:0000256" key="1">
    <source>
        <dbReference type="SAM" id="MobiDB-lite"/>
    </source>
</evidence>
<dbReference type="Proteomes" id="UP000663870">
    <property type="component" value="Unassembled WGS sequence"/>
</dbReference>
<sequence length="212" mass="24269">MKLLSESARTTQTFLKIAKDEEELQEENVPGPKPTAPYVPYSANIVSTTLTQTDDIHSNVSKHPYSSRTTTPHESETTTTIYYEDVSDDEEIINHGNDQEPMNLSSFDDIEDHVEIYAPSEILTLNDDNIHSEPMGNILTRVHSFSLPEIIKVYLPHKPRHSNEHETYQEQLFNYNDDEGVHARDKSSNEIESIADDDIIQNTTVNQRQQNR</sequence>
<evidence type="ECO:0000313" key="5">
    <source>
        <dbReference type="Proteomes" id="UP000663870"/>
    </source>
</evidence>
<feature type="compositionally biased region" description="Low complexity" evidence="1">
    <location>
        <begin position="201"/>
        <end position="212"/>
    </location>
</feature>
<keyword evidence="5" id="KW-1185">Reference proteome</keyword>
<dbReference type="AlphaFoldDB" id="A0A813NRX6"/>
<protein>
    <submittedName>
        <fullName evidence="3">Uncharacterized protein</fullName>
    </submittedName>
</protein>
<gene>
    <name evidence="2" type="ORF">JXQ802_LOCUS667</name>
    <name evidence="3" type="ORF">JXQ802_LOCUS941</name>
    <name evidence="4" type="ORF">PYM288_LOCUS1867</name>
</gene>
<evidence type="ECO:0000313" key="2">
    <source>
        <dbReference type="EMBL" id="CAF0733484.1"/>
    </source>
</evidence>
<name>A0A813NRX6_9BILA</name>